<proteinExistence type="inferred from homology"/>
<sequence>MAKKIKTAWFCTECGAESPKWEGRCPQCGQWNTMVEERIAATTSKAPLASREIKSRPVKVSEIPHSHEERIHMPSDELNRVLGGGLVTGSMVLIGGEPGIGKSTLVLQNVLSIKSRRILYVSGEESAAQLKMRAERLGRLSENCYIVCETSLESIMDHIGNVKPQLLVVDSIQTIASDAIESSAGSVSQVRECAAQLLRYSKTSGVPVLLIGHITKEGSIAGPKVLEHIVDVVLHFEGDKHYMYRILRSIKNRFGSTSELGIYEMCQRGLREVANPSEMLLSHSEEELSGVAIGVTLDGIRPFMIEVQALVSTAAYGTPQRAVTGFDSKRMNMLLAVLEKRAGFRLASKDVFLNIAGGIKVNDPALDMAVIAAIMSSNVDLAVPRGICMAGEIGLSGEIRPVTRIEQRIIEAEKLGMSSILIPRGNLKGIDTSKMKIRCIEVAKVEEAFKALFA</sequence>
<reference evidence="14" key="2">
    <citation type="submission" date="2021-09" db="EMBL/GenBank/DDBJ databases">
        <authorList>
            <person name="Gilroy R."/>
        </authorList>
    </citation>
    <scope>NUCLEOTIDE SEQUENCE</scope>
    <source>
        <strain evidence="14">4100</strain>
    </source>
</reference>
<dbReference type="InterPro" id="IPR020568">
    <property type="entry name" value="Ribosomal_Su5_D2-typ_SF"/>
</dbReference>
<evidence type="ECO:0000256" key="9">
    <source>
        <dbReference type="ARBA" id="ARBA00023125"/>
    </source>
</evidence>
<dbReference type="Pfam" id="PF13481">
    <property type="entry name" value="AAA_25"/>
    <property type="match status" value="1"/>
</dbReference>
<keyword evidence="2 11" id="KW-0547">Nucleotide-binding</keyword>
<evidence type="ECO:0000256" key="10">
    <source>
        <dbReference type="ARBA" id="ARBA00023204"/>
    </source>
</evidence>
<dbReference type="InterPro" id="IPR014721">
    <property type="entry name" value="Ribsml_uS5_D2-typ_fold_subgr"/>
</dbReference>
<dbReference type="Gene3D" id="3.40.50.300">
    <property type="entry name" value="P-loop containing nucleotide triphosphate hydrolases"/>
    <property type="match status" value="1"/>
</dbReference>
<dbReference type="InterPro" id="IPR027417">
    <property type="entry name" value="P-loop_NTPase"/>
</dbReference>
<dbReference type="GO" id="GO:0003684">
    <property type="term" value="F:damaged DNA binding"/>
    <property type="evidence" value="ECO:0007669"/>
    <property type="project" value="InterPro"/>
</dbReference>
<dbReference type="GO" id="GO:0140664">
    <property type="term" value="F:ATP-dependent DNA damage sensor activity"/>
    <property type="evidence" value="ECO:0007669"/>
    <property type="project" value="InterPro"/>
</dbReference>
<dbReference type="SUPFAM" id="SSF54211">
    <property type="entry name" value="Ribosomal protein S5 domain 2-like"/>
    <property type="match status" value="1"/>
</dbReference>
<gene>
    <name evidence="11 14" type="primary">radA</name>
    <name evidence="14" type="ORF">K8V47_05920</name>
</gene>
<evidence type="ECO:0000313" key="14">
    <source>
        <dbReference type="EMBL" id="HJE39275.1"/>
    </source>
</evidence>
<dbReference type="PRINTS" id="PR01874">
    <property type="entry name" value="DNAREPAIRADA"/>
</dbReference>
<dbReference type="GO" id="GO:0006508">
    <property type="term" value="P:proteolysis"/>
    <property type="evidence" value="ECO:0007669"/>
    <property type="project" value="InterPro"/>
</dbReference>
<evidence type="ECO:0000256" key="1">
    <source>
        <dbReference type="ARBA" id="ARBA00022723"/>
    </source>
</evidence>
<comment type="function">
    <text evidence="11">Plays a role in repairing double-strand DNA breaks, probably involving stabilizing or processing branched DNA or blocked replication forks.</text>
</comment>
<accession>A0A4Q0U8K1</accession>
<dbReference type="InterPro" id="IPR041166">
    <property type="entry name" value="Rubredoxin_2"/>
</dbReference>
<evidence type="ECO:0000256" key="5">
    <source>
        <dbReference type="ARBA" id="ARBA00022801"/>
    </source>
</evidence>
<dbReference type="SMART" id="SM00382">
    <property type="entry name" value="AAA"/>
    <property type="match status" value="1"/>
</dbReference>
<evidence type="ECO:0000256" key="6">
    <source>
        <dbReference type="ARBA" id="ARBA00022833"/>
    </source>
</evidence>
<dbReference type="InterPro" id="IPR003593">
    <property type="entry name" value="AAA+_ATPase"/>
</dbReference>
<dbReference type="InterPro" id="IPR020588">
    <property type="entry name" value="RecA_ATP-bd"/>
</dbReference>
<reference evidence="14" key="1">
    <citation type="journal article" date="2021" name="PeerJ">
        <title>Extensive microbial diversity within the chicken gut microbiome revealed by metagenomics and culture.</title>
        <authorList>
            <person name="Gilroy R."/>
            <person name="Ravi A."/>
            <person name="Getino M."/>
            <person name="Pursley I."/>
            <person name="Horton D.L."/>
            <person name="Alikhan N.F."/>
            <person name="Baker D."/>
            <person name="Gharbi K."/>
            <person name="Hall N."/>
            <person name="Watson M."/>
            <person name="Adriaenssens E.M."/>
            <person name="Foster-Nyarko E."/>
            <person name="Jarju S."/>
            <person name="Secka A."/>
            <person name="Antonio M."/>
            <person name="Oren A."/>
            <person name="Chaudhuri R.R."/>
            <person name="La Ragione R."/>
            <person name="Hildebrand F."/>
            <person name="Pallen M.J."/>
        </authorList>
    </citation>
    <scope>NUCLEOTIDE SEQUENCE</scope>
    <source>
        <strain evidence="14">4100</strain>
    </source>
</reference>
<feature type="binding site" evidence="11">
    <location>
        <begin position="96"/>
        <end position="103"/>
    </location>
    <ligand>
        <name>ATP</name>
        <dbReference type="ChEBI" id="CHEBI:30616"/>
    </ligand>
</feature>
<evidence type="ECO:0000256" key="11">
    <source>
        <dbReference type="HAMAP-Rule" id="MF_01498"/>
    </source>
</evidence>
<dbReference type="GO" id="GO:0008270">
    <property type="term" value="F:zinc ion binding"/>
    <property type="evidence" value="ECO:0007669"/>
    <property type="project" value="UniProtKB-KW"/>
</dbReference>
<organism evidence="14 15">
    <name type="scientific">Candidatus Amulumruptor caecigallinarius</name>
    <dbReference type="NCBI Taxonomy" id="2109911"/>
    <lineage>
        <taxon>Bacteria</taxon>
        <taxon>Pseudomonadati</taxon>
        <taxon>Bacteroidota</taxon>
        <taxon>Bacteroidia</taxon>
        <taxon>Bacteroidales</taxon>
        <taxon>Muribaculaceae</taxon>
        <taxon>Candidatus Amulumruptor</taxon>
    </lineage>
</organism>
<protein>
    <recommendedName>
        <fullName evidence="11 12">DNA repair protein RadA</fullName>
    </recommendedName>
</protein>
<dbReference type="AlphaFoldDB" id="A0A4Q0U8K1"/>
<dbReference type="CDD" id="cd01121">
    <property type="entry name" value="RadA_SMS_N"/>
    <property type="match status" value="1"/>
</dbReference>
<name>A0A4Q0U8K1_9BACT</name>
<dbReference type="HAMAP" id="MF_01498">
    <property type="entry name" value="RadA_bact"/>
    <property type="match status" value="1"/>
</dbReference>
<dbReference type="EMBL" id="DYXT01000029">
    <property type="protein sequence ID" value="HJE39275.1"/>
    <property type="molecule type" value="Genomic_DNA"/>
</dbReference>
<comment type="domain">
    <text evidence="11">The middle region has homology to RecA with ATPase motifs including the RadA KNRFG motif, while the C-terminus is homologous to Lon protease.</text>
</comment>
<keyword evidence="6 13" id="KW-0862">Zinc</keyword>
<dbReference type="Proteomes" id="UP000711407">
    <property type="component" value="Unassembled WGS sequence"/>
</dbReference>
<comment type="similarity">
    <text evidence="11 13">Belongs to the RecA family. RadA subfamily.</text>
</comment>
<dbReference type="PANTHER" id="PTHR32472:SF10">
    <property type="entry name" value="DNA REPAIR PROTEIN RADA-LIKE PROTEIN"/>
    <property type="match status" value="1"/>
</dbReference>
<keyword evidence="9 11" id="KW-0238">DNA-binding</keyword>
<dbReference type="GO" id="GO:0004176">
    <property type="term" value="F:ATP-dependent peptidase activity"/>
    <property type="evidence" value="ECO:0007669"/>
    <property type="project" value="InterPro"/>
</dbReference>
<evidence type="ECO:0000256" key="4">
    <source>
        <dbReference type="ARBA" id="ARBA00022771"/>
    </source>
</evidence>
<dbReference type="FunFam" id="3.40.50.300:FF:000050">
    <property type="entry name" value="DNA repair protein RadA"/>
    <property type="match status" value="1"/>
</dbReference>
<dbReference type="InterPro" id="IPR008269">
    <property type="entry name" value="Lon_proteolytic"/>
</dbReference>
<dbReference type="Gene3D" id="3.30.230.10">
    <property type="match status" value="1"/>
</dbReference>
<evidence type="ECO:0000256" key="12">
    <source>
        <dbReference type="NCBIfam" id="TIGR00416"/>
    </source>
</evidence>
<evidence type="ECO:0000256" key="7">
    <source>
        <dbReference type="ARBA" id="ARBA00022840"/>
    </source>
</evidence>
<dbReference type="Pfam" id="PF05362">
    <property type="entry name" value="Lon_C"/>
    <property type="match status" value="1"/>
</dbReference>
<dbReference type="GO" id="GO:0005524">
    <property type="term" value="F:ATP binding"/>
    <property type="evidence" value="ECO:0007669"/>
    <property type="project" value="UniProtKB-UniRule"/>
</dbReference>
<dbReference type="PROSITE" id="PS50162">
    <property type="entry name" value="RECA_2"/>
    <property type="match status" value="1"/>
</dbReference>
<dbReference type="Pfam" id="PF18073">
    <property type="entry name" value="Zn_ribbon_LapB"/>
    <property type="match status" value="1"/>
</dbReference>
<evidence type="ECO:0000256" key="3">
    <source>
        <dbReference type="ARBA" id="ARBA00022763"/>
    </source>
</evidence>
<evidence type="ECO:0000313" key="15">
    <source>
        <dbReference type="Proteomes" id="UP000711407"/>
    </source>
</evidence>
<comment type="caution">
    <text evidence="14">The sequence shown here is derived from an EMBL/GenBank/DDBJ whole genome shotgun (WGS) entry which is preliminary data.</text>
</comment>
<keyword evidence="3 11" id="KW-0227">DNA damage</keyword>
<keyword evidence="1 11" id="KW-0479">Metal-binding</keyword>
<feature type="region of interest" description="Lon-protease-like" evidence="11">
    <location>
        <begin position="350"/>
        <end position="454"/>
    </location>
</feature>
<comment type="function">
    <text evidence="13">DNA-dependent ATPase involved in processing of recombination intermediates, plays a role in repairing DNA breaks. Stimulates the branch migration of RecA-mediated strand transfer reactions, allowing the 3' invading strand to extend heteroduplex DNA faster. Binds ssDNA in the presence of ADP but not other nucleotides, has ATPase activity that is stimulated by ssDNA and various branched DNA structures, but inhibited by SSB. Does not have RecA's homology-searching function.</text>
</comment>
<dbReference type="InterPro" id="IPR004504">
    <property type="entry name" value="DNA_repair_RadA"/>
</dbReference>
<dbReference type="GO" id="GO:0000725">
    <property type="term" value="P:recombinational repair"/>
    <property type="evidence" value="ECO:0007669"/>
    <property type="project" value="UniProtKB-UniRule"/>
</dbReference>
<dbReference type="SUPFAM" id="SSF52540">
    <property type="entry name" value="P-loop containing nucleoside triphosphate hydrolases"/>
    <property type="match status" value="1"/>
</dbReference>
<keyword evidence="8 11" id="KW-0346">Stress response</keyword>
<dbReference type="GO" id="GO:0004252">
    <property type="term" value="F:serine-type endopeptidase activity"/>
    <property type="evidence" value="ECO:0007669"/>
    <property type="project" value="InterPro"/>
</dbReference>
<dbReference type="NCBIfam" id="TIGR00416">
    <property type="entry name" value="sms"/>
    <property type="match status" value="1"/>
</dbReference>
<dbReference type="GO" id="GO:0005829">
    <property type="term" value="C:cytosol"/>
    <property type="evidence" value="ECO:0007669"/>
    <property type="project" value="TreeGrafter"/>
</dbReference>
<dbReference type="PANTHER" id="PTHR32472">
    <property type="entry name" value="DNA REPAIR PROTEIN RADA"/>
    <property type="match status" value="1"/>
</dbReference>
<evidence type="ECO:0000256" key="13">
    <source>
        <dbReference type="RuleBase" id="RU003555"/>
    </source>
</evidence>
<evidence type="ECO:0000256" key="8">
    <source>
        <dbReference type="ARBA" id="ARBA00023016"/>
    </source>
</evidence>
<feature type="short sequence motif" description="RadA KNRFG motif" evidence="11">
    <location>
        <begin position="251"/>
        <end position="255"/>
    </location>
</feature>
<keyword evidence="7 11" id="KW-0067">ATP-binding</keyword>
<keyword evidence="4 13" id="KW-0863">Zinc-finger</keyword>
<keyword evidence="10 11" id="KW-0234">DNA repair</keyword>
<evidence type="ECO:0000256" key="2">
    <source>
        <dbReference type="ARBA" id="ARBA00022741"/>
    </source>
</evidence>
<keyword evidence="5" id="KW-0378">Hydrolase</keyword>